<keyword evidence="6" id="KW-0238">DNA-binding</keyword>
<keyword evidence="3 12" id="KW-0812">Transmembrane</keyword>
<dbReference type="Gene3D" id="2.170.150.80">
    <property type="entry name" value="NAC domain"/>
    <property type="match status" value="1"/>
</dbReference>
<protein>
    <recommendedName>
        <fullName evidence="13">NAC domain-containing protein</fullName>
    </recommendedName>
</protein>
<evidence type="ECO:0000256" key="1">
    <source>
        <dbReference type="ARBA" id="ARBA00004123"/>
    </source>
</evidence>
<feature type="domain" description="NAC" evidence="13">
    <location>
        <begin position="9"/>
        <end position="162"/>
    </location>
</feature>
<keyword evidence="9" id="KW-0804">Transcription</keyword>
<dbReference type="InterPro" id="IPR036093">
    <property type="entry name" value="NAC_dom_sf"/>
</dbReference>
<evidence type="ECO:0000256" key="8">
    <source>
        <dbReference type="ARBA" id="ARBA00023159"/>
    </source>
</evidence>
<evidence type="ECO:0000259" key="13">
    <source>
        <dbReference type="PROSITE" id="PS51005"/>
    </source>
</evidence>
<dbReference type="GO" id="GO:0016020">
    <property type="term" value="C:membrane"/>
    <property type="evidence" value="ECO:0007669"/>
    <property type="project" value="UniProtKB-SubCell"/>
</dbReference>
<feature type="region of interest" description="Disordered" evidence="11">
    <location>
        <begin position="467"/>
        <end position="488"/>
    </location>
</feature>
<feature type="region of interest" description="Disordered" evidence="11">
    <location>
        <begin position="502"/>
        <end position="521"/>
    </location>
</feature>
<dbReference type="SUPFAM" id="SSF101941">
    <property type="entry name" value="NAC domain"/>
    <property type="match status" value="1"/>
</dbReference>
<evidence type="ECO:0000256" key="3">
    <source>
        <dbReference type="ARBA" id="ARBA00022692"/>
    </source>
</evidence>
<dbReference type="PANTHER" id="PTHR31744:SF216">
    <property type="entry name" value="NAC TRANSCRIPTION FACTOR"/>
    <property type="match status" value="1"/>
</dbReference>
<dbReference type="GO" id="GO:0000976">
    <property type="term" value="F:transcription cis-regulatory region binding"/>
    <property type="evidence" value="ECO:0007669"/>
    <property type="project" value="UniProtKB-ARBA"/>
</dbReference>
<comment type="caution">
    <text evidence="14">The sequence shown here is derived from an EMBL/GenBank/DDBJ whole genome shotgun (WGS) entry which is preliminary data.</text>
</comment>
<dbReference type="AlphaFoldDB" id="A0A834YHN9"/>
<accession>A0A834YHN9</accession>
<evidence type="ECO:0000256" key="6">
    <source>
        <dbReference type="ARBA" id="ARBA00023125"/>
    </source>
</evidence>
<evidence type="ECO:0000313" key="14">
    <source>
        <dbReference type="EMBL" id="KAF8379839.1"/>
    </source>
</evidence>
<feature type="transmembrane region" description="Helical" evidence="12">
    <location>
        <begin position="595"/>
        <end position="617"/>
    </location>
</feature>
<dbReference type="EMBL" id="JABCRI010000022">
    <property type="protein sequence ID" value="KAF8379839.1"/>
    <property type="molecule type" value="Genomic_DNA"/>
</dbReference>
<dbReference type="PANTHER" id="PTHR31744">
    <property type="entry name" value="PROTEIN CUP-SHAPED COTYLEDON 2-RELATED"/>
    <property type="match status" value="1"/>
</dbReference>
<feature type="compositionally biased region" description="Polar residues" evidence="11">
    <location>
        <begin position="471"/>
        <end position="486"/>
    </location>
</feature>
<keyword evidence="4 12" id="KW-1133">Transmembrane helix</keyword>
<evidence type="ECO:0000256" key="11">
    <source>
        <dbReference type="SAM" id="MobiDB-lite"/>
    </source>
</evidence>
<reference evidence="14 15" key="1">
    <citation type="submission" date="2020-04" db="EMBL/GenBank/DDBJ databases">
        <title>Plant Genome Project.</title>
        <authorList>
            <person name="Zhang R.-G."/>
        </authorList>
    </citation>
    <scope>NUCLEOTIDE SEQUENCE [LARGE SCALE GENOMIC DNA]</scope>
    <source>
        <strain evidence="14">YNK0</strain>
        <tissue evidence="14">Leaf</tissue>
    </source>
</reference>
<evidence type="ECO:0000256" key="9">
    <source>
        <dbReference type="ARBA" id="ARBA00023163"/>
    </source>
</evidence>
<evidence type="ECO:0000256" key="4">
    <source>
        <dbReference type="ARBA" id="ARBA00022989"/>
    </source>
</evidence>
<evidence type="ECO:0000256" key="12">
    <source>
        <dbReference type="SAM" id="Phobius"/>
    </source>
</evidence>
<evidence type="ECO:0000256" key="7">
    <source>
        <dbReference type="ARBA" id="ARBA00023136"/>
    </source>
</evidence>
<gene>
    <name evidence="14" type="ORF">HHK36_029288</name>
</gene>
<organism evidence="14 15">
    <name type="scientific">Tetracentron sinense</name>
    <name type="common">Spur-leaf</name>
    <dbReference type="NCBI Taxonomy" id="13715"/>
    <lineage>
        <taxon>Eukaryota</taxon>
        <taxon>Viridiplantae</taxon>
        <taxon>Streptophyta</taxon>
        <taxon>Embryophyta</taxon>
        <taxon>Tracheophyta</taxon>
        <taxon>Spermatophyta</taxon>
        <taxon>Magnoliopsida</taxon>
        <taxon>Trochodendrales</taxon>
        <taxon>Trochodendraceae</taxon>
        <taxon>Tetracentron</taxon>
    </lineage>
</organism>
<proteinExistence type="predicted"/>
<keyword evidence="15" id="KW-1185">Reference proteome</keyword>
<evidence type="ECO:0000256" key="10">
    <source>
        <dbReference type="ARBA" id="ARBA00023242"/>
    </source>
</evidence>
<dbReference type="FunFam" id="2.170.150.80:FF:000002">
    <property type="entry name" value="Nac domain-containing protein 86"/>
    <property type="match status" value="1"/>
</dbReference>
<dbReference type="Proteomes" id="UP000655225">
    <property type="component" value="Unassembled WGS sequence"/>
</dbReference>
<dbReference type="OrthoDB" id="737278at2759"/>
<keyword evidence="7 12" id="KW-0472">Membrane</keyword>
<dbReference type="GO" id="GO:0006355">
    <property type="term" value="P:regulation of DNA-templated transcription"/>
    <property type="evidence" value="ECO:0007669"/>
    <property type="project" value="InterPro"/>
</dbReference>
<keyword evidence="10" id="KW-0539">Nucleus</keyword>
<name>A0A834YHN9_TETSI</name>
<comment type="subcellular location">
    <subcellularLocation>
        <location evidence="2">Membrane</location>
        <topology evidence="2">Single-pass membrane protein</topology>
    </subcellularLocation>
    <subcellularLocation>
        <location evidence="1">Nucleus</location>
    </subcellularLocation>
</comment>
<evidence type="ECO:0000313" key="15">
    <source>
        <dbReference type="Proteomes" id="UP000655225"/>
    </source>
</evidence>
<keyword evidence="5" id="KW-0805">Transcription regulation</keyword>
<feature type="compositionally biased region" description="Polar residues" evidence="11">
    <location>
        <begin position="503"/>
        <end position="512"/>
    </location>
</feature>
<keyword evidence="8" id="KW-0010">Activator</keyword>
<sequence length="619" mass="69077">MEAVSLGPLPLGFRFLPTDEELVSHYLRLKINGRDSEVQVIPEVDICRCEPWELPGLSVIKTDDPEWFFFCPLDRKYPKGHRSNRATKAGYWKATGKDRTIRSRTSRRSSIGTKKTLVFHTGRAPKGKRSHWIMHEYRATEKDLDGTKPGQGAFVLCRLFRKPEEKIEISNCDEVEPTGLFPTTSNSSLDSRPSKLVLVQETSISDLQVGTQQDSVGPLLVDKPDNPDSVPIESHCSSYVASDVEDHAELMATEVDSQLEELLKLVHEPTFEPLDSKVFSPLPSQMDMELGPYYADSLSANKFSNPSEVKFQDGNSEEDGSLTDYINEFFNKQDEYSCEESICQNSIVESETINCPHICMLTRDSRSSSDTDIEVVQAQYKPEPEASRYNEHVDSIQLQSARGSYRSLPFYAGEYGRGNMDLLQNDSLGLDGASATDLFDGVSIEELTSKKNPVNNSGRVVGTGIKIRTRPPQNQPSSHNNVTQGTAPRRIRLQRKLSRRSGYCSNGRQLSGSAEDHKEKPVIGAEEATEHITVPDEAQKETSLDASDENREIAQEMDTKLRLRLKHDGVTSRDQKGTSVPETARASCRSGFSSVYIVSVALVTIPLVIFIGVWRCLKS</sequence>
<dbReference type="OMA" id="TRTHWVI"/>
<dbReference type="InterPro" id="IPR003441">
    <property type="entry name" value="NAC-dom"/>
</dbReference>
<evidence type="ECO:0000256" key="2">
    <source>
        <dbReference type="ARBA" id="ARBA00004167"/>
    </source>
</evidence>
<dbReference type="PROSITE" id="PS51005">
    <property type="entry name" value="NAC"/>
    <property type="match status" value="1"/>
</dbReference>
<evidence type="ECO:0000256" key="5">
    <source>
        <dbReference type="ARBA" id="ARBA00023015"/>
    </source>
</evidence>
<dbReference type="Pfam" id="PF02365">
    <property type="entry name" value="NAM"/>
    <property type="match status" value="1"/>
</dbReference>
<dbReference type="GO" id="GO:0005634">
    <property type="term" value="C:nucleus"/>
    <property type="evidence" value="ECO:0007669"/>
    <property type="project" value="UniProtKB-SubCell"/>
</dbReference>